<dbReference type="AlphaFoldDB" id="A0A2W5SCL7"/>
<protein>
    <recommendedName>
        <fullName evidence="3">DUF1828 domain-containing protein</fullName>
    </recommendedName>
</protein>
<accession>A0A2W5SCL7</accession>
<gene>
    <name evidence="1" type="ORF">DI533_15820</name>
</gene>
<organism evidence="1 2">
    <name type="scientific">Cereibacter sphaeroides</name>
    <name type="common">Rhodobacter sphaeroides</name>
    <dbReference type="NCBI Taxonomy" id="1063"/>
    <lineage>
        <taxon>Bacteria</taxon>
        <taxon>Pseudomonadati</taxon>
        <taxon>Pseudomonadota</taxon>
        <taxon>Alphaproteobacteria</taxon>
        <taxon>Rhodobacterales</taxon>
        <taxon>Paracoccaceae</taxon>
        <taxon>Cereibacter</taxon>
    </lineage>
</organism>
<proteinExistence type="predicted"/>
<dbReference type="Proteomes" id="UP000248975">
    <property type="component" value="Unassembled WGS sequence"/>
</dbReference>
<sequence>MLEVNPATIKNALLSLIDIRRTNLGCEVQLPLYYPDGGSVTVTVTVQRDEYIVHDAGNGTMVLNASGVQMTRKLSQKIKGLAEHYGCEFSSGRVERRCSPEDIGVCAAIVANASRAVGDQLFVRQAIGPIDFRKEVLGKVRDLVGDKRFRENEEVHGESGYSYNVSAVILDGVASQPIGFVEPIKDHETATKKFREFWDISRSERFGSINRISLFDDSRSWDRADLIILQEVSNLVRISDAASRMQEILNA</sequence>
<evidence type="ECO:0000313" key="2">
    <source>
        <dbReference type="Proteomes" id="UP000248975"/>
    </source>
</evidence>
<name>A0A2W5SCL7_CERSP</name>
<evidence type="ECO:0008006" key="3">
    <source>
        <dbReference type="Google" id="ProtNLM"/>
    </source>
</evidence>
<evidence type="ECO:0000313" key="1">
    <source>
        <dbReference type="EMBL" id="PZQ97015.1"/>
    </source>
</evidence>
<reference evidence="1 2" key="1">
    <citation type="submission" date="2017-08" db="EMBL/GenBank/DDBJ databases">
        <title>Infants hospitalized years apart are colonized by the same room-sourced microbial strains.</title>
        <authorList>
            <person name="Brooks B."/>
            <person name="Olm M.R."/>
            <person name="Firek B.A."/>
            <person name="Baker R."/>
            <person name="Thomas B.C."/>
            <person name="Morowitz M.J."/>
            <person name="Banfield J.F."/>
        </authorList>
    </citation>
    <scope>NUCLEOTIDE SEQUENCE [LARGE SCALE GENOMIC DNA]</scope>
    <source>
        <strain evidence="1">S2_003_000_R2_11</strain>
    </source>
</reference>
<dbReference type="EMBL" id="QFQS01000003">
    <property type="protein sequence ID" value="PZQ97015.1"/>
    <property type="molecule type" value="Genomic_DNA"/>
</dbReference>
<comment type="caution">
    <text evidence="1">The sequence shown here is derived from an EMBL/GenBank/DDBJ whole genome shotgun (WGS) entry which is preliminary data.</text>
</comment>